<keyword evidence="1" id="KW-0732">Signal</keyword>
<comment type="caution">
    <text evidence="2">The sequence shown here is derived from an EMBL/GenBank/DDBJ whole genome shotgun (WGS) entry which is preliminary data.</text>
</comment>
<organism evidence="2 3">
    <name type="scientific">Maribacter algarum</name>
    <name type="common">ex Zhang et al. 2020</name>
    <dbReference type="NCBI Taxonomy" id="2578118"/>
    <lineage>
        <taxon>Bacteria</taxon>
        <taxon>Pseudomonadati</taxon>
        <taxon>Bacteroidota</taxon>
        <taxon>Flavobacteriia</taxon>
        <taxon>Flavobacteriales</taxon>
        <taxon>Flavobacteriaceae</taxon>
        <taxon>Maribacter</taxon>
    </lineage>
</organism>
<feature type="signal peptide" evidence="1">
    <location>
        <begin position="1"/>
        <end position="21"/>
    </location>
</feature>
<proteinExistence type="predicted"/>
<feature type="chain" id="PRO_5024366422" evidence="1">
    <location>
        <begin position="22"/>
        <end position="354"/>
    </location>
</feature>
<evidence type="ECO:0000313" key="3">
    <source>
        <dbReference type="Proteomes" id="UP000310314"/>
    </source>
</evidence>
<sequence>MKTTINLYASLLFAFLFVCQASFGQKEEKEEHTISFSSFNHRAEIDKGIWFGTIEEEKVCIQLMDSKNRSNPSFMISLCIPVEEFTLNTAEGFELNKPSGSIKFQGAFPNDKGNGDFTFAKNREFEAFLNKEGISTNNDDRYKYFKLFLGDVSKEYVLGLKRHGYKPTLKQLGRLGIHDVEIEYINSIANTNYKGLELDMLLKFAIHDISIDYIKDLEKAGYGNIDANMLKKFAIHDVSIDYINGLTRAGYSNLDPNMIKNFAVHDITLDYIQDLSRVGFANLEPRMLKNFAVHDISPKYIKSLQDTGISDVNPNSYKKAKIHGLTARYIKSAQADGHNSNELSDYIKLKIHGK</sequence>
<dbReference type="RefSeq" id="WP_138657291.1">
    <property type="nucleotide sequence ID" value="NZ_VATY01000001.1"/>
</dbReference>
<name>A0A5S3PWF6_9FLAO</name>
<reference evidence="2 3" key="1">
    <citation type="submission" date="2019-05" db="EMBL/GenBank/DDBJ databases">
        <authorList>
            <person name="Zhang J.-Y."/>
            <person name="Feg X."/>
            <person name="Du Z.-J."/>
        </authorList>
    </citation>
    <scope>NUCLEOTIDE SEQUENCE [LARGE SCALE GENOMIC DNA]</scope>
    <source>
        <strain evidence="2 3">RZ26</strain>
    </source>
</reference>
<evidence type="ECO:0000256" key="1">
    <source>
        <dbReference type="SAM" id="SignalP"/>
    </source>
</evidence>
<dbReference type="EMBL" id="VATY01000001">
    <property type="protein sequence ID" value="TMM59303.1"/>
    <property type="molecule type" value="Genomic_DNA"/>
</dbReference>
<dbReference type="Proteomes" id="UP000310314">
    <property type="component" value="Unassembled WGS sequence"/>
</dbReference>
<dbReference type="AlphaFoldDB" id="A0A5S3PWF6"/>
<accession>A0A5S3PWF6</accession>
<dbReference type="OrthoDB" id="1522859at2"/>
<gene>
    <name evidence="2" type="ORF">FEE95_07680</name>
</gene>
<keyword evidence="3" id="KW-1185">Reference proteome</keyword>
<protein>
    <submittedName>
        <fullName evidence="2">Uncharacterized protein</fullName>
    </submittedName>
</protein>
<evidence type="ECO:0000313" key="2">
    <source>
        <dbReference type="EMBL" id="TMM59303.1"/>
    </source>
</evidence>